<organism evidence="1 2">
    <name type="scientific">Paracoccus sanguinis</name>
    <dbReference type="NCBI Taxonomy" id="1545044"/>
    <lineage>
        <taxon>Bacteria</taxon>
        <taxon>Pseudomonadati</taxon>
        <taxon>Pseudomonadota</taxon>
        <taxon>Alphaproteobacteria</taxon>
        <taxon>Rhodobacterales</taxon>
        <taxon>Paracoccaceae</taxon>
        <taxon>Paracoccus</taxon>
    </lineage>
</organism>
<proteinExistence type="predicted"/>
<dbReference type="InterPro" id="IPR038555">
    <property type="entry name" value="Zincin_1_sf"/>
</dbReference>
<sequence length="135" mass="15259">MTDWTDRAAPTTAEIESLAREVLAGLPVEFAGNAQDVILRVEEFAGEEVLDELEIDDPLELTGLYDGVPLTEKSPSEPQHFPDTVYLYRRAILDEWADRGDVTLGALVGHVVVHEFAHHFGWSDDDIARIDRWWE</sequence>
<dbReference type="EMBL" id="JRKQ01000069">
    <property type="protein sequence ID" value="KGJ21360.1"/>
    <property type="molecule type" value="Genomic_DNA"/>
</dbReference>
<dbReference type="SUPFAM" id="SSF55486">
    <property type="entry name" value="Metalloproteases ('zincins'), catalytic domain"/>
    <property type="match status" value="1"/>
</dbReference>
<dbReference type="Gene3D" id="3.30.2010.20">
    <property type="match status" value="1"/>
</dbReference>
<dbReference type="RefSeq" id="WP_036710671.1">
    <property type="nucleotide sequence ID" value="NZ_JRKQ01000069.1"/>
</dbReference>
<reference evidence="1 2" key="1">
    <citation type="submission" date="2014-09" db="EMBL/GenBank/DDBJ databases">
        <authorList>
            <person name="McGinnis J.M."/>
            <person name="Wolfgang W.J."/>
        </authorList>
    </citation>
    <scope>NUCLEOTIDE SEQUENCE [LARGE SCALE GENOMIC DNA]</scope>
    <source>
        <strain evidence="1 2">5503</strain>
    </source>
</reference>
<dbReference type="InterPro" id="IPR010428">
    <property type="entry name" value="Zincin_1"/>
</dbReference>
<dbReference type="Proteomes" id="UP000029858">
    <property type="component" value="Unassembled WGS sequence"/>
</dbReference>
<dbReference type="CDD" id="cd12952">
    <property type="entry name" value="MMP_ACEL2062"/>
    <property type="match status" value="1"/>
</dbReference>
<reference evidence="1 2" key="2">
    <citation type="submission" date="2014-10" db="EMBL/GenBank/DDBJ databases">
        <title>Paracoccus sanguinis sp. nov., isolated from clinical specimens of New York State patients.</title>
        <authorList>
            <person name="Mingle L.A."/>
            <person name="Cole J.A."/>
            <person name="Lapierre P."/>
            <person name="Musser K.A."/>
        </authorList>
    </citation>
    <scope>NUCLEOTIDE SEQUENCE [LARGE SCALE GENOMIC DNA]</scope>
    <source>
        <strain evidence="1 2">5503</strain>
    </source>
</reference>
<dbReference type="Pfam" id="PF06262">
    <property type="entry name" value="Zincin_1"/>
    <property type="match status" value="1"/>
</dbReference>
<name>A0A099GEU5_9RHOB</name>
<evidence type="ECO:0000313" key="1">
    <source>
        <dbReference type="EMBL" id="KGJ21360.1"/>
    </source>
</evidence>
<evidence type="ECO:0000313" key="2">
    <source>
        <dbReference type="Proteomes" id="UP000029858"/>
    </source>
</evidence>
<protein>
    <submittedName>
        <fullName evidence="1">Neutral zinc metallopeptidase</fullName>
    </submittedName>
</protein>
<dbReference type="AlphaFoldDB" id="A0A099GEU5"/>
<comment type="caution">
    <text evidence="1">The sequence shown here is derived from an EMBL/GenBank/DDBJ whole genome shotgun (WGS) entry which is preliminary data.</text>
</comment>
<gene>
    <name evidence="1" type="ORF">IX56_12235</name>
</gene>
<accession>A0A099GEU5</accession>